<comment type="caution">
    <text evidence="2">The sequence shown here is derived from an EMBL/GenBank/DDBJ whole genome shotgun (WGS) entry which is preliminary data.</text>
</comment>
<dbReference type="Pfam" id="PF01841">
    <property type="entry name" value="Transglut_core"/>
    <property type="match status" value="1"/>
</dbReference>
<proteinExistence type="predicted"/>
<dbReference type="EMBL" id="LAZR01023848">
    <property type="protein sequence ID" value="KKL77106.1"/>
    <property type="molecule type" value="Genomic_DNA"/>
</dbReference>
<protein>
    <recommendedName>
        <fullName evidence="1">Transglutaminase-like domain-containing protein</fullName>
    </recommendedName>
</protein>
<organism evidence="2">
    <name type="scientific">marine sediment metagenome</name>
    <dbReference type="NCBI Taxonomy" id="412755"/>
    <lineage>
        <taxon>unclassified sequences</taxon>
        <taxon>metagenomes</taxon>
        <taxon>ecological metagenomes</taxon>
    </lineage>
</organism>
<accession>A0A0F9FFA2</accession>
<dbReference type="InterPro" id="IPR038765">
    <property type="entry name" value="Papain-like_cys_pep_sf"/>
</dbReference>
<feature type="domain" description="Transglutaminase-like" evidence="1">
    <location>
        <begin position="393"/>
        <end position="459"/>
    </location>
</feature>
<reference evidence="2" key="1">
    <citation type="journal article" date="2015" name="Nature">
        <title>Complex archaea that bridge the gap between prokaryotes and eukaryotes.</title>
        <authorList>
            <person name="Spang A."/>
            <person name="Saw J.H."/>
            <person name="Jorgensen S.L."/>
            <person name="Zaremba-Niedzwiedzka K."/>
            <person name="Martijn J."/>
            <person name="Lind A.E."/>
            <person name="van Eijk R."/>
            <person name="Schleper C."/>
            <person name="Guy L."/>
            <person name="Ettema T.J."/>
        </authorList>
    </citation>
    <scope>NUCLEOTIDE SEQUENCE</scope>
</reference>
<sequence length="498" mass="52557">LVAMAVAGLAAAAPLSHASATSKPAAETRASAPPKPAVETRYAAVFMDGKKIGHAKHVRSVASGKVTTSEFVTMSISRMGTPMTIKLTESCVETVEGKPVSFKGVQDLGIIAQRLDGTIDAAGKLTIAIGVGGAVQTRTMPWPKGALLPEGARKLSLAKGLAEGTKYSFMMFSPILSKGVKVDVAVGPMKEVDLLGRVVKLTEVKALMHGPSGAMPTVNYVDSGHHTLKSATAMMGMELEIIDCPKAFALSPNDTLDFFSRVMLSSPTPLKDVRKASSVTYHLQPTGKAKLNFPTTDNQQVRQGGGQFIVTVRPAAAAKGVARPYKGKDPAALAALKPTRFLQSDDKKVVELTRQAVGKTTDAAEAARRIEAFVAKHIKQKDLSVGYASAAEVAQSGRGDCTEHALLTAAMCRAAGIPARVATGLVYVERFADKTDLFGPHAWTEALIGDKWIGLDAAFKGYSPGHITLLVGDGELDEFFGIISTMGNFKIAKVEVTR</sequence>
<name>A0A0F9FFA2_9ZZZZ</name>
<dbReference type="Gene3D" id="3.10.620.30">
    <property type="match status" value="1"/>
</dbReference>
<feature type="non-terminal residue" evidence="2">
    <location>
        <position position="1"/>
    </location>
</feature>
<dbReference type="SMART" id="SM00460">
    <property type="entry name" value="TGc"/>
    <property type="match status" value="1"/>
</dbReference>
<dbReference type="AlphaFoldDB" id="A0A0F9FFA2"/>
<dbReference type="PANTHER" id="PTHR33490">
    <property type="entry name" value="BLR5614 PROTEIN-RELATED"/>
    <property type="match status" value="1"/>
</dbReference>
<dbReference type="InterPro" id="IPR002931">
    <property type="entry name" value="Transglutaminase-like"/>
</dbReference>
<evidence type="ECO:0000259" key="1">
    <source>
        <dbReference type="SMART" id="SM00460"/>
    </source>
</evidence>
<dbReference type="SUPFAM" id="SSF54001">
    <property type="entry name" value="Cysteine proteinases"/>
    <property type="match status" value="1"/>
</dbReference>
<evidence type="ECO:0000313" key="2">
    <source>
        <dbReference type="EMBL" id="KKL77106.1"/>
    </source>
</evidence>
<gene>
    <name evidence="2" type="ORF">LCGC14_2038190</name>
</gene>